<keyword evidence="4 12" id="KW-0328">Glycosyltransferase</keyword>
<dbReference type="InterPro" id="IPR035902">
    <property type="entry name" value="Nuc_phospho_transferase"/>
</dbReference>
<feature type="binding site" evidence="12">
    <location>
        <position position="227"/>
    </location>
    <ligand>
        <name>Mg(2+)</name>
        <dbReference type="ChEBI" id="CHEBI:18420"/>
        <label>1</label>
    </ligand>
</feature>
<evidence type="ECO:0000256" key="12">
    <source>
        <dbReference type="HAMAP-Rule" id="MF_00211"/>
    </source>
</evidence>
<dbReference type="InterPro" id="IPR017459">
    <property type="entry name" value="Glycosyl_Trfase_fam3_N_dom"/>
</dbReference>
<dbReference type="Pfam" id="PF00591">
    <property type="entry name" value="Glycos_transf_3"/>
    <property type="match status" value="1"/>
</dbReference>
<feature type="binding site" evidence="12">
    <location>
        <position position="121"/>
    </location>
    <ligand>
        <name>5-phospho-alpha-D-ribose 1-diphosphate</name>
        <dbReference type="ChEBI" id="CHEBI:58017"/>
    </ligand>
</feature>
<feature type="domain" description="Glycosyl transferase family 3 N-terminal" evidence="14">
    <location>
        <begin position="5"/>
        <end position="66"/>
    </location>
</feature>
<organism evidence="15 16">
    <name type="scientific">Pseudoteredinibacter isoporae</name>
    <dbReference type="NCBI Taxonomy" id="570281"/>
    <lineage>
        <taxon>Bacteria</taxon>
        <taxon>Pseudomonadati</taxon>
        <taxon>Pseudomonadota</taxon>
        <taxon>Gammaproteobacteria</taxon>
        <taxon>Cellvibrionales</taxon>
        <taxon>Cellvibrionaceae</taxon>
        <taxon>Pseudoteredinibacter</taxon>
    </lineage>
</organism>
<dbReference type="GO" id="GO:0004048">
    <property type="term" value="F:anthranilate phosphoribosyltransferase activity"/>
    <property type="evidence" value="ECO:0007669"/>
    <property type="project" value="UniProtKB-UniRule"/>
</dbReference>
<feature type="domain" description="Glycosyl transferase family 3" evidence="13">
    <location>
        <begin position="75"/>
        <end position="326"/>
    </location>
</feature>
<evidence type="ECO:0000256" key="10">
    <source>
        <dbReference type="ARBA" id="ARBA00052328"/>
    </source>
</evidence>
<dbReference type="PANTHER" id="PTHR43285">
    <property type="entry name" value="ANTHRANILATE PHOSPHORIBOSYLTRANSFERASE"/>
    <property type="match status" value="1"/>
</dbReference>
<proteinExistence type="inferred from homology"/>
<dbReference type="HAMAP" id="MF_00211">
    <property type="entry name" value="TrpD"/>
    <property type="match status" value="1"/>
</dbReference>
<dbReference type="FunFam" id="1.20.970.10:FF:000006">
    <property type="entry name" value="Anthranilate phosphoribosyltransferase"/>
    <property type="match status" value="1"/>
</dbReference>
<evidence type="ECO:0000313" key="15">
    <source>
        <dbReference type="EMBL" id="MBB6520979.1"/>
    </source>
</evidence>
<dbReference type="GO" id="GO:0000162">
    <property type="term" value="P:L-tryptophan biosynthetic process"/>
    <property type="evidence" value="ECO:0007669"/>
    <property type="project" value="UniProtKB-UniRule"/>
</dbReference>
<feature type="binding site" evidence="12">
    <location>
        <begin position="84"/>
        <end position="85"/>
    </location>
    <ligand>
        <name>5-phospho-alpha-D-ribose 1-diphosphate</name>
        <dbReference type="ChEBI" id="CHEBI:58017"/>
    </ligand>
</feature>
<dbReference type="SUPFAM" id="SSF47648">
    <property type="entry name" value="Nucleoside phosphorylase/phosphoribosyltransferase N-terminal domain"/>
    <property type="match status" value="1"/>
</dbReference>
<feature type="binding site" evidence="12">
    <location>
        <begin position="91"/>
        <end position="94"/>
    </location>
    <ligand>
        <name>5-phospho-alpha-D-ribose 1-diphosphate</name>
        <dbReference type="ChEBI" id="CHEBI:58017"/>
    </ligand>
</feature>
<comment type="similarity">
    <text evidence="11">In the C-terminal section; belongs to the anthranilate phosphoribosyltransferase family.</text>
</comment>
<evidence type="ECO:0000256" key="7">
    <source>
        <dbReference type="ARBA" id="ARBA00022822"/>
    </source>
</evidence>
<comment type="pathway">
    <text evidence="1 12">Amino-acid biosynthesis; L-tryptophan biosynthesis; L-tryptophan from chorismate: step 2/5.</text>
</comment>
<evidence type="ECO:0000256" key="3">
    <source>
        <dbReference type="ARBA" id="ARBA00022605"/>
    </source>
</evidence>
<dbReference type="InterPro" id="IPR000312">
    <property type="entry name" value="Glycosyl_Trfase_fam3"/>
</dbReference>
<protein>
    <recommendedName>
        <fullName evidence="12">Anthranilate phosphoribosyltransferase</fullName>
        <ecNumber evidence="12">2.4.2.18</ecNumber>
    </recommendedName>
</protein>
<evidence type="ECO:0000256" key="4">
    <source>
        <dbReference type="ARBA" id="ARBA00022676"/>
    </source>
</evidence>
<dbReference type="NCBIfam" id="TIGR01245">
    <property type="entry name" value="trpD"/>
    <property type="match status" value="1"/>
</dbReference>
<dbReference type="GO" id="GO:0005829">
    <property type="term" value="C:cytosol"/>
    <property type="evidence" value="ECO:0007669"/>
    <property type="project" value="TreeGrafter"/>
</dbReference>
<dbReference type="Pfam" id="PF02885">
    <property type="entry name" value="Glycos_trans_3N"/>
    <property type="match status" value="1"/>
</dbReference>
<dbReference type="InterPro" id="IPR036320">
    <property type="entry name" value="Glycosyl_Trfase_fam3_N_dom_sf"/>
</dbReference>
<dbReference type="FunFam" id="3.40.1030.10:FF:000002">
    <property type="entry name" value="Anthranilate phosphoribosyltransferase"/>
    <property type="match status" value="1"/>
</dbReference>
<evidence type="ECO:0000256" key="1">
    <source>
        <dbReference type="ARBA" id="ARBA00004907"/>
    </source>
</evidence>
<gene>
    <name evidence="12" type="primary">trpD</name>
    <name evidence="15" type="ORF">HNR48_001257</name>
</gene>
<dbReference type="FunCoup" id="A0A7X0JSE2">
    <property type="interactions" value="433"/>
</dbReference>
<keyword evidence="7 12" id="KW-0822">Tryptophan biosynthesis</keyword>
<keyword evidence="3 12" id="KW-0028">Amino-acid biosynthesis</keyword>
<dbReference type="Gene3D" id="1.20.970.10">
    <property type="entry name" value="Transferase, Pyrimidine Nucleoside Phosphorylase, Chain C"/>
    <property type="match status" value="1"/>
</dbReference>
<evidence type="ECO:0000259" key="13">
    <source>
        <dbReference type="Pfam" id="PF00591"/>
    </source>
</evidence>
<dbReference type="InParanoid" id="A0A7X0JSE2"/>
<keyword evidence="16" id="KW-1185">Reference proteome</keyword>
<sequence length="343" mass="36222">MNIQEALGIVIQRQDLTTEQMASVMRQIMTGQATEAQIGGFLVALRMKSESLDEITGAVQVMRELASEVKVNADNLVDIVGTGGDGANLFNISSAASFVVAAAGAHVAKHGNRSISSSSGSADVIETAGIRLDISPEQVARCTEEVGVGFMFAPAHHGAMKYSIVPRKQLAQRTIFNILGPMTNPAGVKRLVVGVFNGDLCRPMAEVLRRLGAEHVMVVNAKDGLDEISLATTTHVAELKNGEISEYEITPEDFDIDSQSLIGLTVDSAEESLALIRDALGKRKGQYAQKAADIVALNAGAAIYVSGLADTLAEGVARAQDTIASGLGKEKIAQLAEFTRCLD</sequence>
<feature type="binding site" evidence="12">
    <location>
        <position position="227"/>
    </location>
    <ligand>
        <name>Mg(2+)</name>
        <dbReference type="ChEBI" id="CHEBI:18420"/>
        <label>2</label>
    </ligand>
</feature>
<reference evidence="15 16" key="1">
    <citation type="submission" date="2020-08" db="EMBL/GenBank/DDBJ databases">
        <title>Genomic Encyclopedia of Type Strains, Phase IV (KMG-IV): sequencing the most valuable type-strain genomes for metagenomic binning, comparative biology and taxonomic classification.</title>
        <authorList>
            <person name="Goeker M."/>
        </authorList>
    </citation>
    <scope>NUCLEOTIDE SEQUENCE [LARGE SCALE GENOMIC DNA]</scope>
    <source>
        <strain evidence="15 16">DSM 22368</strain>
    </source>
</reference>
<keyword evidence="9 12" id="KW-0057">Aromatic amino acid biosynthesis</keyword>
<evidence type="ECO:0000259" key="14">
    <source>
        <dbReference type="Pfam" id="PF02885"/>
    </source>
</evidence>
<comment type="catalytic activity">
    <reaction evidence="10 12">
        <text>N-(5-phospho-beta-D-ribosyl)anthranilate + diphosphate = 5-phospho-alpha-D-ribose 1-diphosphate + anthranilate</text>
        <dbReference type="Rhea" id="RHEA:11768"/>
        <dbReference type="ChEBI" id="CHEBI:16567"/>
        <dbReference type="ChEBI" id="CHEBI:18277"/>
        <dbReference type="ChEBI" id="CHEBI:33019"/>
        <dbReference type="ChEBI" id="CHEBI:58017"/>
        <dbReference type="EC" id="2.4.2.18"/>
    </reaction>
</comment>
<evidence type="ECO:0000256" key="11">
    <source>
        <dbReference type="ARBA" id="ARBA00061188"/>
    </source>
</evidence>
<keyword evidence="8 12" id="KW-0460">Magnesium</keyword>
<dbReference type="RefSeq" id="WP_166849760.1">
    <property type="nucleotide sequence ID" value="NZ_JAAONY010000001.1"/>
</dbReference>
<evidence type="ECO:0000256" key="6">
    <source>
        <dbReference type="ARBA" id="ARBA00022723"/>
    </source>
</evidence>
<dbReference type="InterPro" id="IPR005940">
    <property type="entry name" value="Anthranilate_Pribosyl_Tfrase"/>
</dbReference>
<comment type="function">
    <text evidence="12">Catalyzes the transfer of the phosphoribosyl group of 5-phosphorylribose-1-pyrophosphate (PRPP) to anthranilate to yield N-(5'-phosphoribosyl)-anthranilate (PRA).</text>
</comment>
<feature type="binding site" evidence="12">
    <location>
        <begin position="109"/>
        <end position="117"/>
    </location>
    <ligand>
        <name>5-phospho-alpha-D-ribose 1-diphosphate</name>
        <dbReference type="ChEBI" id="CHEBI:58017"/>
    </ligand>
</feature>
<keyword evidence="6 12" id="KW-0479">Metal-binding</keyword>
<dbReference type="UniPathway" id="UPA00035">
    <property type="reaction ID" value="UER00041"/>
</dbReference>
<dbReference type="SUPFAM" id="SSF52418">
    <property type="entry name" value="Nucleoside phosphorylase/phosphoribosyltransferase catalytic domain"/>
    <property type="match status" value="1"/>
</dbReference>
<keyword evidence="5 12" id="KW-0808">Transferase</keyword>
<feature type="binding site" evidence="12">
    <location>
        <position position="81"/>
    </location>
    <ligand>
        <name>5-phospho-alpha-D-ribose 1-diphosphate</name>
        <dbReference type="ChEBI" id="CHEBI:58017"/>
    </ligand>
</feature>
<feature type="binding site" evidence="12">
    <location>
        <position position="112"/>
    </location>
    <ligand>
        <name>anthranilate</name>
        <dbReference type="ChEBI" id="CHEBI:16567"/>
        <label>1</label>
    </ligand>
</feature>
<evidence type="ECO:0000256" key="2">
    <source>
        <dbReference type="ARBA" id="ARBA00011738"/>
    </source>
</evidence>
<comment type="cofactor">
    <cofactor evidence="12">
        <name>Mg(2+)</name>
        <dbReference type="ChEBI" id="CHEBI:18420"/>
    </cofactor>
    <text evidence="12">Binds 2 magnesium ions per monomer.</text>
</comment>
<name>A0A7X0JSE2_9GAMM</name>
<comment type="similarity">
    <text evidence="12">Belongs to the anthranilate phosphoribosyltransferase family.</text>
</comment>
<feature type="binding site" evidence="12">
    <location>
        <position position="167"/>
    </location>
    <ligand>
        <name>anthranilate</name>
        <dbReference type="ChEBI" id="CHEBI:16567"/>
        <label>2</label>
    </ligand>
</feature>
<evidence type="ECO:0000256" key="5">
    <source>
        <dbReference type="ARBA" id="ARBA00022679"/>
    </source>
</evidence>
<dbReference type="Gene3D" id="3.40.1030.10">
    <property type="entry name" value="Nucleoside phosphorylase/phosphoribosyltransferase catalytic domain"/>
    <property type="match status" value="1"/>
</dbReference>
<comment type="subunit">
    <text evidence="2 12">Homodimer.</text>
</comment>
<evidence type="ECO:0000256" key="9">
    <source>
        <dbReference type="ARBA" id="ARBA00023141"/>
    </source>
</evidence>
<comment type="caution">
    <text evidence="12">Lacks conserved residue(s) required for the propagation of feature annotation.</text>
</comment>
<dbReference type="AlphaFoldDB" id="A0A7X0JSE2"/>
<evidence type="ECO:0000313" key="16">
    <source>
        <dbReference type="Proteomes" id="UP000528457"/>
    </source>
</evidence>
<comment type="caution">
    <text evidence="15">The sequence shown here is derived from an EMBL/GenBank/DDBJ whole genome shotgun (WGS) entry which is preliminary data.</text>
</comment>
<dbReference type="EMBL" id="JACHHT010000001">
    <property type="protein sequence ID" value="MBB6520979.1"/>
    <property type="molecule type" value="Genomic_DNA"/>
</dbReference>
<dbReference type="EC" id="2.4.2.18" evidence="12"/>
<dbReference type="Proteomes" id="UP000528457">
    <property type="component" value="Unassembled WGS sequence"/>
</dbReference>
<evidence type="ECO:0000256" key="8">
    <source>
        <dbReference type="ARBA" id="ARBA00022842"/>
    </source>
</evidence>
<accession>A0A7X0JSE2</accession>
<dbReference type="GO" id="GO:0000287">
    <property type="term" value="F:magnesium ion binding"/>
    <property type="evidence" value="ECO:0007669"/>
    <property type="project" value="UniProtKB-UniRule"/>
</dbReference>
<feature type="binding site" evidence="12">
    <location>
        <position position="81"/>
    </location>
    <ligand>
        <name>anthranilate</name>
        <dbReference type="ChEBI" id="CHEBI:16567"/>
        <label>1</label>
    </ligand>
</feature>
<dbReference type="PANTHER" id="PTHR43285:SF2">
    <property type="entry name" value="ANTHRANILATE PHOSPHORIBOSYLTRANSFERASE"/>
    <property type="match status" value="1"/>
</dbReference>
<feature type="binding site" evidence="12">
    <location>
        <position position="93"/>
    </location>
    <ligand>
        <name>Mg(2+)</name>
        <dbReference type="ChEBI" id="CHEBI:18420"/>
        <label>1</label>
    </ligand>
</feature>
<feature type="binding site" evidence="12">
    <location>
        <position position="226"/>
    </location>
    <ligand>
        <name>Mg(2+)</name>
        <dbReference type="ChEBI" id="CHEBI:18420"/>
        <label>2</label>
    </ligand>
</feature>